<dbReference type="Proteomes" id="UP000693946">
    <property type="component" value="Linkage Group LG2"/>
</dbReference>
<accession>A0AAV6RA37</accession>
<keyword evidence="2" id="KW-1185">Reference proteome</keyword>
<dbReference type="AlphaFoldDB" id="A0AAV6RA37"/>
<reference evidence="1 2" key="1">
    <citation type="journal article" date="2021" name="Sci. Rep.">
        <title>Chromosome anchoring in Senegalese sole (Solea senegalensis) reveals sex-associated markers and genome rearrangements in flatfish.</title>
        <authorList>
            <person name="Guerrero-Cozar I."/>
            <person name="Gomez-Garrido J."/>
            <person name="Berbel C."/>
            <person name="Martinez-Blanch J.F."/>
            <person name="Alioto T."/>
            <person name="Claros M.G."/>
            <person name="Gagnaire P.A."/>
            <person name="Manchado M."/>
        </authorList>
    </citation>
    <scope>NUCLEOTIDE SEQUENCE [LARGE SCALE GENOMIC DNA]</scope>
    <source>
        <strain evidence="1">Sse05_10M</strain>
    </source>
</reference>
<name>A0AAV6RA37_SOLSE</name>
<protein>
    <submittedName>
        <fullName evidence="1">Uncharacterized protein</fullName>
    </submittedName>
</protein>
<dbReference type="EMBL" id="JAGKHQ010000012">
    <property type="protein sequence ID" value="KAG7501613.1"/>
    <property type="molecule type" value="Genomic_DNA"/>
</dbReference>
<organism evidence="1 2">
    <name type="scientific">Solea senegalensis</name>
    <name type="common">Senegalese sole</name>
    <dbReference type="NCBI Taxonomy" id="28829"/>
    <lineage>
        <taxon>Eukaryota</taxon>
        <taxon>Metazoa</taxon>
        <taxon>Chordata</taxon>
        <taxon>Craniata</taxon>
        <taxon>Vertebrata</taxon>
        <taxon>Euteleostomi</taxon>
        <taxon>Actinopterygii</taxon>
        <taxon>Neopterygii</taxon>
        <taxon>Teleostei</taxon>
        <taxon>Neoteleostei</taxon>
        <taxon>Acanthomorphata</taxon>
        <taxon>Carangaria</taxon>
        <taxon>Pleuronectiformes</taxon>
        <taxon>Pleuronectoidei</taxon>
        <taxon>Soleidae</taxon>
        <taxon>Solea</taxon>
    </lineage>
</organism>
<comment type="caution">
    <text evidence="1">The sequence shown here is derived from an EMBL/GenBank/DDBJ whole genome shotgun (WGS) entry which is preliminary data.</text>
</comment>
<proteinExistence type="predicted"/>
<evidence type="ECO:0000313" key="2">
    <source>
        <dbReference type="Proteomes" id="UP000693946"/>
    </source>
</evidence>
<gene>
    <name evidence="1" type="ORF">JOB18_003562</name>
</gene>
<evidence type="ECO:0000313" key="1">
    <source>
        <dbReference type="EMBL" id="KAG7501613.1"/>
    </source>
</evidence>
<sequence>MLVCSHCKKEQPLKQRRKKKLQRFDEKREEWELGHKKNHNLASIKDEATSCWRSVGITPLDFNAVDAKGAGEERPPQVLLITSVISGRAGEEEPPQVLLITSVISESRGGHSKAQYPPPFILPDISRRLLLSFVCHKSPCEDQLCQMADSISNLTSVQMMM</sequence>